<dbReference type="EMBL" id="GBXM01099687">
    <property type="protein sequence ID" value="JAH08890.1"/>
    <property type="molecule type" value="Transcribed_RNA"/>
</dbReference>
<organism evidence="1">
    <name type="scientific">Anguilla anguilla</name>
    <name type="common">European freshwater eel</name>
    <name type="synonym">Muraena anguilla</name>
    <dbReference type="NCBI Taxonomy" id="7936"/>
    <lineage>
        <taxon>Eukaryota</taxon>
        <taxon>Metazoa</taxon>
        <taxon>Chordata</taxon>
        <taxon>Craniata</taxon>
        <taxon>Vertebrata</taxon>
        <taxon>Euteleostomi</taxon>
        <taxon>Actinopterygii</taxon>
        <taxon>Neopterygii</taxon>
        <taxon>Teleostei</taxon>
        <taxon>Anguilliformes</taxon>
        <taxon>Anguillidae</taxon>
        <taxon>Anguilla</taxon>
    </lineage>
</organism>
<evidence type="ECO:0000313" key="1">
    <source>
        <dbReference type="EMBL" id="JAH08890.1"/>
    </source>
</evidence>
<dbReference type="AlphaFoldDB" id="A0A0E9PXU1"/>
<name>A0A0E9PXU1_ANGAN</name>
<sequence length="35" mass="3984">MYCGHSKNNSVQDRCSVCTYLNSQTASTPRQPIFF</sequence>
<accession>A0A0E9PXU1</accession>
<reference evidence="1" key="2">
    <citation type="journal article" date="2015" name="Fish Shellfish Immunol.">
        <title>Early steps in the European eel (Anguilla anguilla)-Vibrio vulnificus interaction in the gills: Role of the RtxA13 toxin.</title>
        <authorList>
            <person name="Callol A."/>
            <person name="Pajuelo D."/>
            <person name="Ebbesson L."/>
            <person name="Teles M."/>
            <person name="MacKenzie S."/>
            <person name="Amaro C."/>
        </authorList>
    </citation>
    <scope>NUCLEOTIDE SEQUENCE</scope>
</reference>
<proteinExistence type="predicted"/>
<protein>
    <submittedName>
        <fullName evidence="1">Uncharacterized protein</fullName>
    </submittedName>
</protein>
<reference evidence="1" key="1">
    <citation type="submission" date="2014-11" db="EMBL/GenBank/DDBJ databases">
        <authorList>
            <person name="Amaro Gonzalez C."/>
        </authorList>
    </citation>
    <scope>NUCLEOTIDE SEQUENCE</scope>
</reference>